<dbReference type="Proteomes" id="UP001165121">
    <property type="component" value="Unassembled WGS sequence"/>
</dbReference>
<dbReference type="Gene3D" id="3.30.70.270">
    <property type="match status" value="1"/>
</dbReference>
<dbReference type="SUPFAM" id="SSF56672">
    <property type="entry name" value="DNA/RNA polymerases"/>
    <property type="match status" value="1"/>
</dbReference>
<evidence type="ECO:0000259" key="1">
    <source>
        <dbReference type="Pfam" id="PF17919"/>
    </source>
</evidence>
<feature type="domain" description="Reverse transcriptase/retrotransposon-derived protein RNase H-like" evidence="1">
    <location>
        <begin position="16"/>
        <end position="96"/>
    </location>
</feature>
<dbReference type="InterPro" id="IPR043502">
    <property type="entry name" value="DNA/RNA_pol_sf"/>
</dbReference>
<dbReference type="PANTHER" id="PTHR37984">
    <property type="entry name" value="PROTEIN CBG26694"/>
    <property type="match status" value="1"/>
</dbReference>
<dbReference type="EMBL" id="BSXT01001416">
    <property type="protein sequence ID" value="GMF42261.1"/>
    <property type="molecule type" value="Genomic_DNA"/>
</dbReference>
<comment type="caution">
    <text evidence="2">The sequence shown here is derived from an EMBL/GenBank/DDBJ whole genome shotgun (WGS) entry which is preliminary data.</text>
</comment>
<dbReference type="AlphaFoldDB" id="A0A9W6XN85"/>
<evidence type="ECO:0000313" key="3">
    <source>
        <dbReference type="Proteomes" id="UP001165121"/>
    </source>
</evidence>
<dbReference type="InterPro" id="IPR041577">
    <property type="entry name" value="RT_RNaseH_2"/>
</dbReference>
<evidence type="ECO:0000313" key="2">
    <source>
        <dbReference type="EMBL" id="GMF42261.1"/>
    </source>
</evidence>
<name>A0A9W6XN85_9STRA</name>
<reference evidence="2" key="1">
    <citation type="submission" date="2023-04" db="EMBL/GenBank/DDBJ databases">
        <title>Phytophthora fragariaefolia NBRC 109709.</title>
        <authorList>
            <person name="Ichikawa N."/>
            <person name="Sato H."/>
            <person name="Tonouchi N."/>
        </authorList>
    </citation>
    <scope>NUCLEOTIDE SEQUENCE</scope>
    <source>
        <strain evidence="2">NBRC 109709</strain>
    </source>
</reference>
<keyword evidence="3" id="KW-1185">Reference proteome</keyword>
<dbReference type="OrthoDB" id="427924at2759"/>
<gene>
    <name evidence="2" type="ORF">Pfra01_001374800</name>
</gene>
<dbReference type="InterPro" id="IPR050951">
    <property type="entry name" value="Retrovirus_Pol_polyprotein"/>
</dbReference>
<dbReference type="PANTHER" id="PTHR37984:SF7">
    <property type="entry name" value="INTEGRASE CATALYTIC DOMAIN-CONTAINING PROTEIN"/>
    <property type="match status" value="1"/>
</dbReference>
<dbReference type="Pfam" id="PF17919">
    <property type="entry name" value="RT_RNaseH_2"/>
    <property type="match status" value="1"/>
</dbReference>
<sequence>MAPITNLLRESVEWEWTTTQEEAIEAVKAALPEKPLFLYPDFSLSFRLATDASAIGLGACLMQNHGKGWQPITFASKVDSEAESKYSITKLECLTVG</sequence>
<dbReference type="InterPro" id="IPR043128">
    <property type="entry name" value="Rev_trsase/Diguanyl_cyclase"/>
</dbReference>
<accession>A0A9W6XN85</accession>
<proteinExistence type="predicted"/>
<organism evidence="2 3">
    <name type="scientific">Phytophthora fragariaefolia</name>
    <dbReference type="NCBI Taxonomy" id="1490495"/>
    <lineage>
        <taxon>Eukaryota</taxon>
        <taxon>Sar</taxon>
        <taxon>Stramenopiles</taxon>
        <taxon>Oomycota</taxon>
        <taxon>Peronosporomycetes</taxon>
        <taxon>Peronosporales</taxon>
        <taxon>Peronosporaceae</taxon>
        <taxon>Phytophthora</taxon>
    </lineage>
</organism>
<protein>
    <submittedName>
        <fullName evidence="2">Unnamed protein product</fullName>
    </submittedName>
</protein>